<evidence type="ECO:0000313" key="2">
    <source>
        <dbReference type="Proteomes" id="UP000217446"/>
    </source>
</evidence>
<dbReference type="AlphaFoldDB" id="A0A250V3P9"/>
<organism evidence="1 2">
    <name type="scientific">Streptomyces olivochromogenes</name>
    <dbReference type="NCBI Taxonomy" id="1963"/>
    <lineage>
        <taxon>Bacteria</taxon>
        <taxon>Bacillati</taxon>
        <taxon>Actinomycetota</taxon>
        <taxon>Actinomycetes</taxon>
        <taxon>Kitasatosporales</taxon>
        <taxon>Streptomycetaceae</taxon>
        <taxon>Streptomyces</taxon>
    </lineage>
</organism>
<reference evidence="2" key="1">
    <citation type="submission" date="2017-05" db="EMBL/GenBank/DDBJ databases">
        <title>Streptomyces olivochromogenes NBRC 3561 whole genome shotgun sequence.</title>
        <authorList>
            <person name="Dohra H."/>
            <person name="Kodani S."/>
        </authorList>
    </citation>
    <scope>NUCLEOTIDE SEQUENCE [LARGE SCALE GENOMIC DNA]</scope>
    <source>
        <strain evidence="2">NBRC 3561</strain>
    </source>
</reference>
<evidence type="ECO:0000313" key="1">
    <source>
        <dbReference type="EMBL" id="GAX48803.1"/>
    </source>
</evidence>
<comment type="caution">
    <text evidence="1">The sequence shown here is derived from an EMBL/GenBank/DDBJ whole genome shotgun (WGS) entry which is preliminary data.</text>
</comment>
<accession>A0A250V3P9</accession>
<dbReference type="EMBL" id="BDQI01000001">
    <property type="protein sequence ID" value="GAX48803.1"/>
    <property type="molecule type" value="Genomic_DNA"/>
</dbReference>
<sequence length="42" mass="4527">MRIVRPAKDGQVARSSYACLNNAPPTVIRQTTEILATAAVSR</sequence>
<gene>
    <name evidence="1" type="ORF">SO3561_00285</name>
</gene>
<protein>
    <submittedName>
        <fullName evidence="1">Uncharacterized protein</fullName>
    </submittedName>
</protein>
<dbReference type="Proteomes" id="UP000217446">
    <property type="component" value="Unassembled WGS sequence"/>
</dbReference>
<name>A0A250V3P9_STROL</name>
<keyword evidence="2" id="KW-1185">Reference proteome</keyword>
<proteinExistence type="predicted"/>